<evidence type="ECO:0000259" key="8">
    <source>
        <dbReference type="Pfam" id="PF10337"/>
    </source>
</evidence>
<evidence type="ECO:0000256" key="6">
    <source>
        <dbReference type="SAM" id="Phobius"/>
    </source>
</evidence>
<feature type="region of interest" description="Disordered" evidence="5">
    <location>
        <begin position="1134"/>
        <end position="1221"/>
    </location>
</feature>
<dbReference type="InterPro" id="IPR023244">
    <property type="entry name" value="Brefeldin_A-sensitivity_4"/>
</dbReference>
<dbReference type="STRING" id="1173061.A0A0J9XJJ5"/>
<feature type="transmembrane region" description="Helical" evidence="6">
    <location>
        <begin position="140"/>
        <end position="161"/>
    </location>
</feature>
<dbReference type="PRINTS" id="PR02047">
    <property type="entry name" value="BREFELDNASP4"/>
</dbReference>
<feature type="transmembrane region" description="Helical" evidence="6">
    <location>
        <begin position="603"/>
        <end position="620"/>
    </location>
</feature>
<dbReference type="InterPro" id="IPR049453">
    <property type="entry name" value="Memb_transporter_dom"/>
</dbReference>
<feature type="compositionally biased region" description="Polar residues" evidence="5">
    <location>
        <begin position="1146"/>
        <end position="1165"/>
    </location>
</feature>
<dbReference type="EMBL" id="CCBN010000021">
    <property type="protein sequence ID" value="CDO57433.1"/>
    <property type="molecule type" value="Genomic_DNA"/>
</dbReference>
<keyword evidence="3 6" id="KW-1133">Transmembrane helix</keyword>
<comment type="caution">
    <text evidence="10">The sequence shown here is derived from an EMBL/GenBank/DDBJ whole genome shotgun (WGS) entry which is preliminary data.</text>
</comment>
<feature type="transmembrane region" description="Helical" evidence="6">
    <location>
        <begin position="167"/>
        <end position="189"/>
    </location>
</feature>
<evidence type="ECO:0000259" key="9">
    <source>
        <dbReference type="Pfam" id="PF13515"/>
    </source>
</evidence>
<name>A0A0J9XJJ5_GEOCN</name>
<comment type="subcellular location">
    <subcellularLocation>
        <location evidence="1">Membrane</location>
        <topology evidence="1">Multi-pass membrane protein</topology>
    </subcellularLocation>
</comment>
<dbReference type="PANTHER" id="PTHR47804:SF4">
    <property type="entry name" value="AFR661WP"/>
    <property type="match status" value="1"/>
</dbReference>
<evidence type="ECO:0000259" key="7">
    <source>
        <dbReference type="Pfam" id="PF10334"/>
    </source>
</evidence>
<protein>
    <recommendedName>
        <fullName evidence="12">ER transporter 6TM N-terminal domain-containing protein</fullName>
    </recommendedName>
</protein>
<gene>
    <name evidence="10" type="ORF">BN980_GECA21s01165g</name>
</gene>
<sequence length="1221" mass="137374">MKVRKCLKTAWNYSTKKLPWYGLTKVQARRIIKGALATTICFILVLINPVDKKLGAASSVSVVLTASLHPGRRLGAQIYALSLSAVGVALALAYTEFTHFTASKLYDNTGSLQRALGLLAFYEVVMLAMVAYLRAVAPRLFVSGFIFFLIVHFSYFSQFPVELGTVAYTYGIPPLVTFAVTLAINVLVFPEFGSTYIGSTVTSALQEIQVCLYETTIFFGTADKMTPSKLNTELSNLLSKRKKIRSVLNQCQVVMLECTFEMSIAFMSPRELKPIVKSIKELTSTESALIVACELEYAVFGSRVDDEESQDTYTTAVSPNTDNEVKSRKPRSVLDMAKPQKEVSFADKDILLKFLQTVENPVLLLLSSILTGIDTVMLTLAKSYDVPSKYINLANVSQDIDLETVPCRMNGIQASVDDLNITVEELSKQSSELVYNIGLFDVIVKNALGQISREETDTTYLMPRDEYFLLSSFLLNFRETAIVVSNLLEASRQILEVRIKREQRGWLGKKIWFSIYDNKKRFSKFLRSGYSEPQEAYAASIIEKASVIDSKDIDDKDGPSPASQYTTPKQVNTSFTKRVIFNFRNFLADILDALGRRKEPLKSVFQTVFLVMLLSFPVFSSHMRKWFINIRGAWIGFIAMIAFETSVGATVYTLIARAILLVVGSAWGYALYVAGSMGTNPYVMTVMFAIAMIPFYYTMIVSPYAKSGTFSIVSCSLVPLSALRPNGISGTILDSFLKRVVALLIGGTVTVIIQATLFPKKARVLMRTELIGTLRLLQQMEIQLALGLDGKPVSSSLVVKSDKTFRKFMKKARNSLAIAEAYLDVTKQEPRLKGSFKEIQIIYREMFFVLYQIFDRFDSIRFMRQQYGSAVLTELSQHVYLYRRDVYAAMINLMRAIENALETKKPLPQFLPSARILHLRLVNKVRMVLIGDDRPSDDSSDEEEFTALENKKNSLTSSRRHRMLLKKYMGWSATSSALEEVIEYLEELVNLTKLLVGYNQFKYGFLSKPIHETWAEAALSMDLPRSDEGFQTSNENYQYDDKATQSLITTPTRIFALTKEEQEAMDELPKLKNQATLDLSQMDHHKNINNRLMPHLSPISPIASPIMSATHQPKESGHGHFHLPHLHFKLFSRDSGEASHPKSPSGPHSRQRVQTSAAPSAQPGTAQGVEKPQNQTWEKKHQGNDDEGDQIDDLPATMKRVISRRYSISSTHSRQFSKKRK</sequence>
<feature type="transmembrane region" description="Helical" evidence="6">
    <location>
        <begin position="54"/>
        <end position="71"/>
    </location>
</feature>
<feature type="domain" description="Integral membrane bound transporter" evidence="9">
    <location>
        <begin position="626"/>
        <end position="753"/>
    </location>
</feature>
<feature type="region of interest" description="Disordered" evidence="5">
    <location>
        <begin position="310"/>
        <end position="329"/>
    </location>
</feature>
<feature type="domain" description="DUF2421" evidence="7">
    <location>
        <begin position="796"/>
        <end position="997"/>
    </location>
</feature>
<dbReference type="OrthoDB" id="68611at2759"/>
<dbReference type="InterPro" id="IPR018823">
    <property type="entry name" value="ArAE_2_N"/>
</dbReference>
<feature type="transmembrane region" description="Helical" evidence="6">
    <location>
        <begin position="681"/>
        <end position="700"/>
    </location>
</feature>
<dbReference type="InterPro" id="IPR052430">
    <property type="entry name" value="IVT-Associated"/>
</dbReference>
<feature type="domain" description="Putative ER transporter 6TM N-terminal" evidence="8">
    <location>
        <begin position="119"/>
        <end position="373"/>
    </location>
</feature>
<feature type="transmembrane region" description="Helical" evidence="6">
    <location>
        <begin position="736"/>
        <end position="758"/>
    </location>
</feature>
<evidence type="ECO:0000256" key="4">
    <source>
        <dbReference type="ARBA" id="ARBA00023136"/>
    </source>
</evidence>
<dbReference type="Proteomes" id="UP000242525">
    <property type="component" value="Unassembled WGS sequence"/>
</dbReference>
<dbReference type="Pfam" id="PF13515">
    <property type="entry name" value="FUSC_2"/>
    <property type="match status" value="1"/>
</dbReference>
<accession>A0A0J9XJJ5</accession>
<evidence type="ECO:0000313" key="11">
    <source>
        <dbReference type="Proteomes" id="UP000242525"/>
    </source>
</evidence>
<evidence type="ECO:0000256" key="5">
    <source>
        <dbReference type="SAM" id="MobiDB-lite"/>
    </source>
</evidence>
<dbReference type="GO" id="GO:0016020">
    <property type="term" value="C:membrane"/>
    <property type="evidence" value="ECO:0007669"/>
    <property type="project" value="UniProtKB-SubCell"/>
</dbReference>
<keyword evidence="4 6" id="KW-0472">Membrane</keyword>
<dbReference type="AlphaFoldDB" id="A0A0J9XJJ5"/>
<evidence type="ECO:0008006" key="12">
    <source>
        <dbReference type="Google" id="ProtNLM"/>
    </source>
</evidence>
<evidence type="ECO:0000256" key="2">
    <source>
        <dbReference type="ARBA" id="ARBA00022692"/>
    </source>
</evidence>
<dbReference type="InterPro" id="IPR018820">
    <property type="entry name" value="BRE4-related_DUF2421"/>
</dbReference>
<organism evidence="10 11">
    <name type="scientific">Geotrichum candidum</name>
    <name type="common">Oospora lactis</name>
    <name type="synonym">Dipodascus geotrichum</name>
    <dbReference type="NCBI Taxonomy" id="1173061"/>
    <lineage>
        <taxon>Eukaryota</taxon>
        <taxon>Fungi</taxon>
        <taxon>Dikarya</taxon>
        <taxon>Ascomycota</taxon>
        <taxon>Saccharomycotina</taxon>
        <taxon>Dipodascomycetes</taxon>
        <taxon>Dipodascales</taxon>
        <taxon>Dipodascaceae</taxon>
        <taxon>Geotrichum</taxon>
    </lineage>
</organism>
<feature type="transmembrane region" description="Helical" evidence="6">
    <location>
        <begin position="115"/>
        <end position="133"/>
    </location>
</feature>
<feature type="transmembrane region" description="Helical" evidence="6">
    <location>
        <begin position="31"/>
        <end position="48"/>
    </location>
</feature>
<dbReference type="Pfam" id="PF10334">
    <property type="entry name" value="BRE4"/>
    <property type="match status" value="1"/>
</dbReference>
<feature type="transmembrane region" description="Helical" evidence="6">
    <location>
        <begin position="655"/>
        <end position="675"/>
    </location>
</feature>
<evidence type="ECO:0000256" key="1">
    <source>
        <dbReference type="ARBA" id="ARBA00004141"/>
    </source>
</evidence>
<evidence type="ECO:0000313" key="10">
    <source>
        <dbReference type="EMBL" id="CDO57433.1"/>
    </source>
</evidence>
<keyword evidence="11" id="KW-1185">Reference proteome</keyword>
<dbReference type="PANTHER" id="PTHR47804">
    <property type="entry name" value="60S RIBOSOMAL PROTEIN L19"/>
    <property type="match status" value="1"/>
</dbReference>
<proteinExistence type="predicted"/>
<keyword evidence="2 6" id="KW-0812">Transmembrane</keyword>
<evidence type="ECO:0000256" key="3">
    <source>
        <dbReference type="ARBA" id="ARBA00022989"/>
    </source>
</evidence>
<reference evidence="10" key="1">
    <citation type="submission" date="2014-03" db="EMBL/GenBank/DDBJ databases">
        <authorList>
            <person name="Casaregola S."/>
        </authorList>
    </citation>
    <scope>NUCLEOTIDE SEQUENCE [LARGE SCALE GENOMIC DNA]</scope>
    <source>
        <strain evidence="10">CLIB 918</strain>
    </source>
</reference>
<feature type="transmembrane region" description="Helical" evidence="6">
    <location>
        <begin position="78"/>
        <end position="95"/>
    </location>
</feature>
<feature type="transmembrane region" description="Helical" evidence="6">
    <location>
        <begin position="626"/>
        <end position="643"/>
    </location>
</feature>
<feature type="compositionally biased region" description="Polar residues" evidence="5">
    <location>
        <begin position="311"/>
        <end position="322"/>
    </location>
</feature>
<dbReference type="Pfam" id="PF10337">
    <property type="entry name" value="ArAE_2_N"/>
    <property type="match status" value="1"/>
</dbReference>